<dbReference type="Proteomes" id="UP000518681">
    <property type="component" value="Unassembled WGS sequence"/>
</dbReference>
<gene>
    <name evidence="1" type="ORF">GGD69_005266</name>
</gene>
<evidence type="ECO:0000313" key="2">
    <source>
        <dbReference type="Proteomes" id="UP000518681"/>
    </source>
</evidence>
<organism evidence="1 2">
    <name type="scientific">Paraburkholderia fungorum</name>
    <dbReference type="NCBI Taxonomy" id="134537"/>
    <lineage>
        <taxon>Bacteria</taxon>
        <taxon>Pseudomonadati</taxon>
        <taxon>Pseudomonadota</taxon>
        <taxon>Betaproteobacteria</taxon>
        <taxon>Burkholderiales</taxon>
        <taxon>Burkholderiaceae</taxon>
        <taxon>Paraburkholderia</taxon>
    </lineage>
</organism>
<dbReference type="EMBL" id="JACIIK010000009">
    <property type="protein sequence ID" value="MBB6204372.1"/>
    <property type="molecule type" value="Genomic_DNA"/>
</dbReference>
<proteinExistence type="predicted"/>
<protein>
    <submittedName>
        <fullName evidence="1">Uncharacterized protein</fullName>
    </submittedName>
</protein>
<accession>A0AAW3V389</accession>
<comment type="caution">
    <text evidence="1">The sequence shown here is derived from an EMBL/GenBank/DDBJ whole genome shotgun (WGS) entry which is preliminary data.</text>
</comment>
<dbReference type="AlphaFoldDB" id="A0AAW3V389"/>
<evidence type="ECO:0000313" key="1">
    <source>
        <dbReference type="EMBL" id="MBB6204372.1"/>
    </source>
</evidence>
<reference evidence="1 2" key="1">
    <citation type="submission" date="2020-08" db="EMBL/GenBank/DDBJ databases">
        <title>Genomic Encyclopedia of Type Strains, Phase IV (KMG-V): Genome sequencing to study the core and pangenomes of soil and plant-associated prokaryotes.</title>
        <authorList>
            <person name="Whitman W."/>
        </authorList>
    </citation>
    <scope>NUCLEOTIDE SEQUENCE [LARGE SCALE GENOMIC DNA]</scope>
    <source>
        <strain evidence="1 2">SEMIA 4013</strain>
    </source>
</reference>
<sequence>MNRYQAEQAWKKINRYNLLLAVRAMLETDVRTSSSPIDNGKRGMVNIQFTKDPDYMNESGDHFARLESLRVLFKDIAPKDRFSIKGFSASEAQYNINVTYKLPLFGARFATVSEPEFLTSMALFDLAFLFGQAVESYQYRTDLLAKFPDPRHKWERVVRNRLPFLDNAARINVPRRREDEPLRNSQYFD</sequence>
<name>A0AAW3V389_9BURK</name>
<dbReference type="RefSeq" id="WP_183800828.1">
    <property type="nucleotide sequence ID" value="NZ_JACIII010000013.1"/>
</dbReference>